<name>A0A3E5E6Y1_9BACT</name>
<dbReference type="InterPro" id="IPR021215">
    <property type="entry name" value="DUF2752"/>
</dbReference>
<dbReference type="EMBL" id="QRVA01000002">
    <property type="protein sequence ID" value="RGS19496.1"/>
    <property type="molecule type" value="Genomic_DNA"/>
</dbReference>
<reference evidence="2 3" key="1">
    <citation type="submission" date="2018-08" db="EMBL/GenBank/DDBJ databases">
        <title>A genome reference for cultivated species of the human gut microbiota.</title>
        <authorList>
            <person name="Zou Y."/>
            <person name="Xue W."/>
            <person name="Luo G."/>
        </authorList>
    </citation>
    <scope>NUCLEOTIDE SEQUENCE [LARGE SCALE GENOMIC DNA]</scope>
    <source>
        <strain evidence="2 3">AF24-12</strain>
    </source>
</reference>
<accession>A0A3E5E6Y1</accession>
<evidence type="ECO:0000256" key="1">
    <source>
        <dbReference type="SAM" id="Phobius"/>
    </source>
</evidence>
<proteinExistence type="predicted"/>
<keyword evidence="1" id="KW-0472">Membrane</keyword>
<keyword evidence="1" id="KW-1133">Transmembrane helix</keyword>
<evidence type="ECO:0000313" key="3">
    <source>
        <dbReference type="Proteomes" id="UP000283872"/>
    </source>
</evidence>
<feature type="transmembrane region" description="Helical" evidence="1">
    <location>
        <begin position="7"/>
        <end position="26"/>
    </location>
</feature>
<keyword evidence="1" id="KW-0812">Transmembrane</keyword>
<dbReference type="RefSeq" id="WP_117586582.1">
    <property type="nucleotide sequence ID" value="NZ_QRVA01000002.1"/>
</dbReference>
<gene>
    <name evidence="2" type="ORF">DWY11_01770</name>
</gene>
<dbReference type="Proteomes" id="UP000283872">
    <property type="component" value="Unassembled WGS sequence"/>
</dbReference>
<dbReference type="AlphaFoldDB" id="A0A3E5E6Y1"/>
<comment type="caution">
    <text evidence="2">The sequence shown here is derived from an EMBL/GenBank/DDBJ whole genome shotgun (WGS) entry which is preliminary data.</text>
</comment>
<protein>
    <submittedName>
        <fullName evidence="2">DUF2752 domain-containing protein</fullName>
    </submittedName>
</protein>
<feature type="transmembrane region" description="Helical" evidence="1">
    <location>
        <begin position="66"/>
        <end position="85"/>
    </location>
</feature>
<evidence type="ECO:0000313" key="2">
    <source>
        <dbReference type="EMBL" id="RGS19496.1"/>
    </source>
</evidence>
<dbReference type="Pfam" id="PF10825">
    <property type="entry name" value="DUF2752"/>
    <property type="match status" value="1"/>
</dbReference>
<organism evidence="2 3">
    <name type="scientific">Segatella copri</name>
    <dbReference type="NCBI Taxonomy" id="165179"/>
    <lineage>
        <taxon>Bacteria</taxon>
        <taxon>Pseudomonadati</taxon>
        <taxon>Bacteroidota</taxon>
        <taxon>Bacteroidia</taxon>
        <taxon>Bacteroidales</taxon>
        <taxon>Prevotellaceae</taxon>
        <taxon>Segatella</taxon>
    </lineage>
</organism>
<feature type="transmembrane region" description="Helical" evidence="1">
    <location>
        <begin position="106"/>
        <end position="124"/>
    </location>
</feature>
<sequence length="127" mass="14394">MTRQEAFILLGVYILGMVWIILNYTYDISLVLCPTKILFGIPCPGCGMTRAVKLCLEGELLAAIRMNPNIILVWILLLIAPFILITQLATKKDYLSRINACLDKKVYLVIILIAEGSIWIYNIVRHI</sequence>